<dbReference type="Proteomes" id="UP001320898">
    <property type="component" value="Unassembled WGS sequence"/>
</dbReference>
<evidence type="ECO:0000313" key="3">
    <source>
        <dbReference type="EMBL" id="MCT8973689.1"/>
    </source>
</evidence>
<feature type="signal peptide" evidence="2">
    <location>
        <begin position="1"/>
        <end position="36"/>
    </location>
</feature>
<gene>
    <name evidence="3" type="primary">dctP</name>
    <name evidence="3" type="ORF">MUB46_17635</name>
</gene>
<dbReference type="RefSeq" id="WP_261617269.1">
    <property type="nucleotide sequence ID" value="NZ_JALIDZ010000008.1"/>
</dbReference>
<dbReference type="GO" id="GO:0055085">
    <property type="term" value="P:transmembrane transport"/>
    <property type="evidence" value="ECO:0007669"/>
    <property type="project" value="InterPro"/>
</dbReference>
<dbReference type="Pfam" id="PF03480">
    <property type="entry name" value="DctP"/>
    <property type="match status" value="1"/>
</dbReference>
<protein>
    <submittedName>
        <fullName evidence="3">TRAP transporter substrate-binding protein DctP</fullName>
    </submittedName>
</protein>
<name>A0AAW5R1J3_9HYPH</name>
<organism evidence="3 4">
    <name type="scientific">Microbaculum marinisediminis</name>
    <dbReference type="NCBI Taxonomy" id="2931392"/>
    <lineage>
        <taxon>Bacteria</taxon>
        <taxon>Pseudomonadati</taxon>
        <taxon>Pseudomonadota</taxon>
        <taxon>Alphaproteobacteria</taxon>
        <taxon>Hyphomicrobiales</taxon>
        <taxon>Tepidamorphaceae</taxon>
        <taxon>Microbaculum</taxon>
    </lineage>
</organism>
<dbReference type="EMBL" id="JALIDZ010000008">
    <property type="protein sequence ID" value="MCT8973689.1"/>
    <property type="molecule type" value="Genomic_DNA"/>
</dbReference>
<feature type="chain" id="PRO_5043621982" evidence="2">
    <location>
        <begin position="37"/>
        <end position="346"/>
    </location>
</feature>
<keyword evidence="1 2" id="KW-0732">Signal</keyword>
<dbReference type="PANTHER" id="PTHR33376:SF15">
    <property type="entry name" value="BLL6794 PROTEIN"/>
    <property type="match status" value="1"/>
</dbReference>
<dbReference type="PANTHER" id="PTHR33376">
    <property type="match status" value="1"/>
</dbReference>
<dbReference type="InterPro" id="IPR038404">
    <property type="entry name" value="TRAP_DctP_sf"/>
</dbReference>
<dbReference type="NCBIfam" id="NF037995">
    <property type="entry name" value="TRAP_S1"/>
    <property type="match status" value="1"/>
</dbReference>
<accession>A0AAW5R1J3</accession>
<proteinExistence type="predicted"/>
<reference evidence="3 4" key="1">
    <citation type="submission" date="2022-04" db="EMBL/GenBank/DDBJ databases">
        <authorList>
            <person name="Ye Y.-Q."/>
            <person name="Du Z.-J."/>
        </authorList>
    </citation>
    <scope>NUCLEOTIDE SEQUENCE [LARGE SCALE GENOMIC DNA]</scope>
    <source>
        <strain evidence="3 4">A6E488</strain>
    </source>
</reference>
<evidence type="ECO:0000256" key="1">
    <source>
        <dbReference type="ARBA" id="ARBA00022729"/>
    </source>
</evidence>
<evidence type="ECO:0000313" key="4">
    <source>
        <dbReference type="Proteomes" id="UP001320898"/>
    </source>
</evidence>
<comment type="caution">
    <text evidence="3">The sequence shown here is derived from an EMBL/GenBank/DDBJ whole genome shotgun (WGS) entry which is preliminary data.</text>
</comment>
<dbReference type="InterPro" id="IPR018389">
    <property type="entry name" value="DctP_fam"/>
</dbReference>
<sequence length="346" mass="37159">MVINTDARSAKAWWKAKATTSLLALGLASFGSPTWAQTVVRFATTLPETSPLIEEVYRPWAEEINEAADGEFEIQILGPTFANTANVVDRVVTGVAEMGIWVLPATGQPFPRSTVTTLPLVGGDPARASLALWKLQEKGLLGDEFAEGKLLLFGVLASNTLRAREPITSLESLAGLKVRVSDKNTADAMSALGASPAFISPTEMYQAASRGVVDAVITSPDTFQSFRLTELLHQHLVNVTFGGVPTAVVINKSFYEGLSPKGRAVLDSFTGEDGTRRLGQAYADFIDGITASSANEPQYSASRFDEAELEKVRDLISPVIESWIERTPDGQTVLDAFKAEYAAASD</sequence>
<dbReference type="Gene3D" id="3.40.190.170">
    <property type="entry name" value="Bacterial extracellular solute-binding protein, family 7"/>
    <property type="match status" value="1"/>
</dbReference>
<dbReference type="AlphaFoldDB" id="A0AAW5R1J3"/>
<evidence type="ECO:0000256" key="2">
    <source>
        <dbReference type="SAM" id="SignalP"/>
    </source>
</evidence>
<keyword evidence="4" id="KW-1185">Reference proteome</keyword>